<comment type="similarity">
    <text evidence="7">Belongs to the TonB-dependent receptor family.</text>
</comment>
<evidence type="ECO:0000313" key="11">
    <source>
        <dbReference type="EMBL" id="SFJ81887.1"/>
    </source>
</evidence>
<dbReference type="SUPFAM" id="SSF56935">
    <property type="entry name" value="Porins"/>
    <property type="match status" value="1"/>
</dbReference>
<organism evidence="11 12">
    <name type="scientific">Parapedobacter indicus</name>
    <dbReference type="NCBI Taxonomy" id="1477437"/>
    <lineage>
        <taxon>Bacteria</taxon>
        <taxon>Pseudomonadati</taxon>
        <taxon>Bacteroidota</taxon>
        <taxon>Sphingobacteriia</taxon>
        <taxon>Sphingobacteriales</taxon>
        <taxon>Sphingobacteriaceae</taxon>
        <taxon>Parapedobacter</taxon>
    </lineage>
</organism>
<dbReference type="Gene3D" id="2.60.40.1120">
    <property type="entry name" value="Carboxypeptidase-like, regulatory domain"/>
    <property type="match status" value="1"/>
</dbReference>
<dbReference type="InterPro" id="IPR008969">
    <property type="entry name" value="CarboxyPept-like_regulatory"/>
</dbReference>
<evidence type="ECO:0000256" key="7">
    <source>
        <dbReference type="PROSITE-ProRule" id="PRU01360"/>
    </source>
</evidence>
<evidence type="ECO:0000256" key="2">
    <source>
        <dbReference type="ARBA" id="ARBA00022448"/>
    </source>
</evidence>
<dbReference type="OrthoDB" id="9768177at2"/>
<dbReference type="InterPro" id="IPR032508">
    <property type="entry name" value="FecR_C"/>
</dbReference>
<proteinExistence type="inferred from homology"/>
<protein>
    <submittedName>
        <fullName evidence="11">TonB-linked outer membrane protein, SusC/RagA family</fullName>
    </submittedName>
</protein>
<dbReference type="STRING" id="1477437.SAMN05444682_114139"/>
<evidence type="ECO:0000256" key="3">
    <source>
        <dbReference type="ARBA" id="ARBA00022452"/>
    </source>
</evidence>
<dbReference type="Gene3D" id="2.40.170.20">
    <property type="entry name" value="TonB-dependent receptor, beta-barrel domain"/>
    <property type="match status" value="1"/>
</dbReference>
<accession>A0A1I3UJG6</accession>
<comment type="subcellular location">
    <subcellularLocation>
        <location evidence="1 7">Cell outer membrane</location>
        <topology evidence="1 7">Multi-pass membrane protein</topology>
    </subcellularLocation>
</comment>
<feature type="signal peptide" evidence="8">
    <location>
        <begin position="1"/>
        <end position="26"/>
    </location>
</feature>
<sequence length="1069" mass="118501">MKLIRLSTLAFLLLLAWSLTPRNVYAQHERSPTVTLNVTNITLDQLFKQLEATTGYQFRYTDDVIHARRLYTYDFTNEKLSTVLNQIAKDSGLDYKIQGKNITLRKGEKKKVEGKVTDAEGTPLMGVSVMAKGTAYTASTNADGMYSITVPSGTTLQFSSVGMETLEMEYTGQPRLDAVMTEGAVGLEEVVVVGYGTQKKRDITGTVASLPMERLEMAPNVNLTQAIQGAIPGVQVSTSSAGAAPSQSVMMRGRNSIKASTSPLVVIDGIAGGLGDVNPNDVASVEVLKDASAAAIYGSRGSNGVILVTTKSGKGGDTKIRYNGYYSMQRFANLPDIMKGEEFYRFKMERNPEAFTSSELDIYESGEWVDWLDLALRNGKSTQHNLSFSGGFKETQYYISTGITDVTGLAVNDDYLKLTSRINVDTKFKNWLTVGTRTQLAYTDAGGIAPTWDGDQGVFWMNPFTKAYDENGELTIYPWPEDTYFRNPLMGTLAKNIDESYQVVSNNYAVVDFPFVKGLQYRVNAGIRLGFSNDATYYGRNTQRGLSNSGDAATSRGLSRNVVIENIVNYNREFGKHSVFATGLYSFENPRSNTNSVDAQGFPNDFLTWYSAPQAELVVPGFSNTETSLLSSMLRINYAYDSRYLLTLTGRNDGYSGFGAKTKWGFFPSLAVGWNISREDFFGWNDVVNELKLRASIGLSGNQAISAYETISRLSSEDIVAGSTTLPGYVPSKLGQDDLGWETTRTLNLGLDFGILNNRIIGDVNFYKSNTFDLLLDRTISPIYGVSSITQNIGQTENKGLEVSFTSRNLTTENFQWETTGNISFVKNKIVSLYGMLDENGNEIDDVASTWFIGKPILVNYGYKWDGVWQLDEAEEAKAYGTQPGYIKIKDVSGPDGVPDGVLSPDYDRVIIGQRDPKYIWGMNNSFSYKNLTLNVFIHGVHGVTKNNTLLNDTDVDQAVRMTTTKKNWWRPDNPTNEWYMNTWNANLQDGKSAAPYEHAGFVRIKDVSIAYDFAKSALSRYGIGKCQLYLTGRNLFTLTRFGGMDPELNGQRNIPLQKEYVIGLNLEF</sequence>
<keyword evidence="4 7" id="KW-0812">Transmembrane</keyword>
<keyword evidence="3 7" id="KW-1134">Transmembrane beta strand</keyword>
<evidence type="ECO:0000256" key="8">
    <source>
        <dbReference type="SAM" id="SignalP"/>
    </source>
</evidence>
<reference evidence="11 12" key="1">
    <citation type="submission" date="2016-10" db="EMBL/GenBank/DDBJ databases">
        <authorList>
            <person name="de Groot N.N."/>
        </authorList>
    </citation>
    <scope>NUCLEOTIDE SEQUENCE [LARGE SCALE GENOMIC DNA]</scope>
    <source>
        <strain evidence="11 12">RK1</strain>
    </source>
</reference>
<dbReference type="SUPFAM" id="SSF49464">
    <property type="entry name" value="Carboxypeptidase regulatory domain-like"/>
    <property type="match status" value="1"/>
</dbReference>
<dbReference type="PROSITE" id="PS52016">
    <property type="entry name" value="TONB_DEPENDENT_REC_3"/>
    <property type="match status" value="1"/>
</dbReference>
<dbReference type="Gene3D" id="2.170.130.10">
    <property type="entry name" value="TonB-dependent receptor, plug domain"/>
    <property type="match status" value="1"/>
</dbReference>
<dbReference type="InterPro" id="IPR023996">
    <property type="entry name" value="TonB-dep_OMP_SusC/RagA"/>
</dbReference>
<dbReference type="Pfam" id="PF07715">
    <property type="entry name" value="Plug"/>
    <property type="match status" value="1"/>
</dbReference>
<dbReference type="InterPro" id="IPR012910">
    <property type="entry name" value="Plug_dom"/>
</dbReference>
<feature type="domain" description="TonB-dependent receptor plug" evidence="9">
    <location>
        <begin position="199"/>
        <end position="305"/>
    </location>
</feature>
<dbReference type="InterPro" id="IPR023997">
    <property type="entry name" value="TonB-dep_OMP_SusC/RagA_CS"/>
</dbReference>
<evidence type="ECO:0000313" key="12">
    <source>
        <dbReference type="Proteomes" id="UP000198670"/>
    </source>
</evidence>
<evidence type="ECO:0000259" key="9">
    <source>
        <dbReference type="Pfam" id="PF07715"/>
    </source>
</evidence>
<dbReference type="Pfam" id="PF13715">
    <property type="entry name" value="CarbopepD_reg_2"/>
    <property type="match status" value="1"/>
</dbReference>
<dbReference type="EMBL" id="FOQO01000014">
    <property type="protein sequence ID" value="SFJ81887.1"/>
    <property type="molecule type" value="Genomic_DNA"/>
</dbReference>
<keyword evidence="8" id="KW-0732">Signal</keyword>
<dbReference type="InterPro" id="IPR039426">
    <property type="entry name" value="TonB-dep_rcpt-like"/>
</dbReference>
<evidence type="ECO:0000256" key="6">
    <source>
        <dbReference type="ARBA" id="ARBA00023237"/>
    </source>
</evidence>
<dbReference type="InterPro" id="IPR037066">
    <property type="entry name" value="Plug_dom_sf"/>
</dbReference>
<keyword evidence="2 7" id="KW-0813">Transport</keyword>
<dbReference type="Pfam" id="PF16344">
    <property type="entry name" value="FecR_C"/>
    <property type="match status" value="1"/>
</dbReference>
<evidence type="ECO:0000256" key="1">
    <source>
        <dbReference type="ARBA" id="ARBA00004571"/>
    </source>
</evidence>
<dbReference type="GO" id="GO:0009279">
    <property type="term" value="C:cell outer membrane"/>
    <property type="evidence" value="ECO:0007669"/>
    <property type="project" value="UniProtKB-SubCell"/>
</dbReference>
<dbReference type="RefSeq" id="WP_090631714.1">
    <property type="nucleotide sequence ID" value="NZ_FOQO01000014.1"/>
</dbReference>
<dbReference type="AlphaFoldDB" id="A0A1I3UJG6"/>
<feature type="chain" id="PRO_5011510109" evidence="8">
    <location>
        <begin position="27"/>
        <end position="1069"/>
    </location>
</feature>
<dbReference type="Gene3D" id="3.55.50.30">
    <property type="match status" value="1"/>
</dbReference>
<evidence type="ECO:0000259" key="10">
    <source>
        <dbReference type="Pfam" id="PF16344"/>
    </source>
</evidence>
<feature type="domain" description="Protein FecR C-terminal" evidence="10">
    <location>
        <begin position="36"/>
        <end position="104"/>
    </location>
</feature>
<name>A0A1I3UJG6_9SPHI</name>
<dbReference type="Proteomes" id="UP000198670">
    <property type="component" value="Unassembled WGS sequence"/>
</dbReference>
<dbReference type="NCBIfam" id="TIGR04056">
    <property type="entry name" value="OMP_RagA_SusC"/>
    <property type="match status" value="1"/>
</dbReference>
<keyword evidence="5 7" id="KW-0472">Membrane</keyword>
<gene>
    <name evidence="11" type="ORF">SAMN05444682_114139</name>
</gene>
<keyword evidence="12" id="KW-1185">Reference proteome</keyword>
<dbReference type="NCBIfam" id="TIGR04057">
    <property type="entry name" value="SusC_RagA_signa"/>
    <property type="match status" value="1"/>
</dbReference>
<dbReference type="InterPro" id="IPR036942">
    <property type="entry name" value="Beta-barrel_TonB_sf"/>
</dbReference>
<evidence type="ECO:0000256" key="5">
    <source>
        <dbReference type="ARBA" id="ARBA00023136"/>
    </source>
</evidence>
<keyword evidence="6 7" id="KW-0998">Cell outer membrane</keyword>
<evidence type="ECO:0000256" key="4">
    <source>
        <dbReference type="ARBA" id="ARBA00022692"/>
    </source>
</evidence>